<dbReference type="AlphaFoldDB" id="A0A0B2QT22"/>
<reference evidence="2" key="1">
    <citation type="submission" date="2014-07" db="EMBL/GenBank/DDBJ databases">
        <title>Identification of a novel salt tolerance gene in wild soybean by whole-genome sequencing.</title>
        <authorList>
            <person name="Lam H.-M."/>
            <person name="Qi X."/>
            <person name="Li M.-W."/>
            <person name="Liu X."/>
            <person name="Xie M."/>
            <person name="Ni M."/>
            <person name="Xu X."/>
        </authorList>
    </citation>
    <scope>NUCLEOTIDE SEQUENCE [LARGE SCALE GENOMIC DNA]</scope>
    <source>
        <tissue evidence="2">Root</tissue>
    </source>
</reference>
<accession>A0A0B2QT22</accession>
<protein>
    <submittedName>
        <fullName evidence="2">Uncharacterized protein</fullName>
    </submittedName>
</protein>
<feature type="region of interest" description="Disordered" evidence="1">
    <location>
        <begin position="1"/>
        <end position="51"/>
    </location>
</feature>
<evidence type="ECO:0000313" key="2">
    <source>
        <dbReference type="EMBL" id="KHN24625.1"/>
    </source>
</evidence>
<dbReference type="EMBL" id="KN655259">
    <property type="protein sequence ID" value="KHN24625.1"/>
    <property type="molecule type" value="Genomic_DNA"/>
</dbReference>
<sequence length="122" mass="13477">MLNNNKHEKRFSRSKNTVSDDLVISPSPKPIKFLGSNSGGQRNKDMKNGATINKDKGLHVFVWSSTSSPTSDVNYTKHGVNRVGSADFGTIESSKVVDLYHTKLLPQKKVYKIVRKDVSGSV</sequence>
<proteinExistence type="predicted"/>
<feature type="compositionally biased region" description="Basic and acidic residues" evidence="1">
    <location>
        <begin position="42"/>
        <end position="51"/>
    </location>
</feature>
<dbReference type="Proteomes" id="UP000053555">
    <property type="component" value="Unassembled WGS sequence"/>
</dbReference>
<organism evidence="2">
    <name type="scientific">Glycine soja</name>
    <name type="common">Wild soybean</name>
    <dbReference type="NCBI Taxonomy" id="3848"/>
    <lineage>
        <taxon>Eukaryota</taxon>
        <taxon>Viridiplantae</taxon>
        <taxon>Streptophyta</taxon>
        <taxon>Embryophyta</taxon>
        <taxon>Tracheophyta</taxon>
        <taxon>Spermatophyta</taxon>
        <taxon>Magnoliopsida</taxon>
        <taxon>eudicotyledons</taxon>
        <taxon>Gunneridae</taxon>
        <taxon>Pentapetalae</taxon>
        <taxon>rosids</taxon>
        <taxon>fabids</taxon>
        <taxon>Fabales</taxon>
        <taxon>Fabaceae</taxon>
        <taxon>Papilionoideae</taxon>
        <taxon>50 kb inversion clade</taxon>
        <taxon>NPAAA clade</taxon>
        <taxon>indigoferoid/millettioid clade</taxon>
        <taxon>Phaseoleae</taxon>
        <taxon>Glycine</taxon>
        <taxon>Glycine subgen. Soja</taxon>
    </lineage>
</organism>
<gene>
    <name evidence="2" type="ORF">glysoja_032269</name>
</gene>
<evidence type="ECO:0000256" key="1">
    <source>
        <dbReference type="SAM" id="MobiDB-lite"/>
    </source>
</evidence>
<name>A0A0B2QT22_GLYSO</name>